<dbReference type="Pfam" id="PF00085">
    <property type="entry name" value="Thioredoxin"/>
    <property type="match status" value="1"/>
</dbReference>
<dbReference type="SUPFAM" id="SSF52833">
    <property type="entry name" value="Thioredoxin-like"/>
    <property type="match status" value="1"/>
</dbReference>
<reference evidence="2" key="1">
    <citation type="journal article" date="2020" name="Nature">
        <title>Giant virus diversity and host interactions through global metagenomics.</title>
        <authorList>
            <person name="Schulz F."/>
            <person name="Roux S."/>
            <person name="Paez-Espino D."/>
            <person name="Jungbluth S."/>
            <person name="Walsh D.A."/>
            <person name="Denef V.J."/>
            <person name="McMahon K.D."/>
            <person name="Konstantinidis K.T."/>
            <person name="Eloe-Fadrosh E.A."/>
            <person name="Kyrpides N.C."/>
            <person name="Woyke T."/>
        </authorList>
    </citation>
    <scope>NUCLEOTIDE SEQUENCE</scope>
    <source>
        <strain evidence="2">GVMAG-M-3300023184-16</strain>
    </source>
</reference>
<dbReference type="Gene3D" id="3.40.30.10">
    <property type="entry name" value="Glutaredoxin"/>
    <property type="match status" value="1"/>
</dbReference>
<proteinExistence type="predicted"/>
<dbReference type="AlphaFoldDB" id="A0A6C0HVQ4"/>
<organism evidence="2">
    <name type="scientific">viral metagenome</name>
    <dbReference type="NCBI Taxonomy" id="1070528"/>
    <lineage>
        <taxon>unclassified sequences</taxon>
        <taxon>metagenomes</taxon>
        <taxon>organismal metagenomes</taxon>
    </lineage>
</organism>
<dbReference type="InterPro" id="IPR013766">
    <property type="entry name" value="Thioredoxin_domain"/>
</dbReference>
<evidence type="ECO:0000313" key="2">
    <source>
        <dbReference type="EMBL" id="QHT84226.1"/>
    </source>
</evidence>
<protein>
    <recommendedName>
        <fullName evidence="1">Thioredoxin domain-containing protein</fullName>
    </recommendedName>
</protein>
<sequence length="105" mass="11991">MTEFQDLLNTNPGCIFIKFGAEWCVPCNKIKEYVLERFEEISSDTVKCIVIDVDESFEVYAHLKNKRMINGIPAILKYCQGNTSFIPDKICSGTNRTEIANILHI</sequence>
<feature type="domain" description="Thioredoxin" evidence="1">
    <location>
        <begin position="2"/>
        <end position="101"/>
    </location>
</feature>
<dbReference type="CDD" id="cd02947">
    <property type="entry name" value="TRX_family"/>
    <property type="match status" value="1"/>
</dbReference>
<name>A0A6C0HVQ4_9ZZZZ</name>
<dbReference type="InterPro" id="IPR036249">
    <property type="entry name" value="Thioredoxin-like_sf"/>
</dbReference>
<dbReference type="EMBL" id="MN740016">
    <property type="protein sequence ID" value="QHT84226.1"/>
    <property type="molecule type" value="Genomic_DNA"/>
</dbReference>
<evidence type="ECO:0000259" key="1">
    <source>
        <dbReference type="Pfam" id="PF00085"/>
    </source>
</evidence>
<accession>A0A6C0HVQ4</accession>